<dbReference type="AlphaFoldDB" id="G4D3Q6"/>
<keyword evidence="8" id="KW-1185">Reference proteome</keyword>
<keyword evidence="7" id="KW-0012">Acyltransferase</keyword>
<name>G4D3Q6_9FIRM</name>
<sequence length="96" mass="10809">MSPLTIACNIASLDFISESNENLIRLKENMQYIKLSLKDIGIEVDGRVPIIKVLIGDEEKAIRISESLYDDGIYVPAIRFPTVEKNKAILRITLMS</sequence>
<evidence type="ECO:0000256" key="1">
    <source>
        <dbReference type="ARBA" id="ARBA00001933"/>
    </source>
</evidence>
<feature type="domain" description="Aminotransferase class I/classII large" evidence="6">
    <location>
        <begin position="5"/>
        <end position="94"/>
    </location>
</feature>
<reference evidence="7 8" key="1">
    <citation type="submission" date="2011-06" db="EMBL/GenBank/DDBJ databases">
        <authorList>
            <person name="Muzny D."/>
            <person name="Qin X."/>
            <person name="Deng J."/>
            <person name="Jiang H."/>
            <person name="Liu Y."/>
            <person name="Qu J."/>
            <person name="Song X.-Z."/>
            <person name="Zhang L."/>
            <person name="Thornton R."/>
            <person name="Coyle M."/>
            <person name="Francisco L."/>
            <person name="Jackson L."/>
            <person name="Javaid M."/>
            <person name="Korchina V."/>
            <person name="Kovar C."/>
            <person name="Mata R."/>
            <person name="Mathew T."/>
            <person name="Ngo R."/>
            <person name="Nguyen L."/>
            <person name="Nguyen N."/>
            <person name="Okwuonu G."/>
            <person name="Ongeri F."/>
            <person name="Pham C."/>
            <person name="Simmons D."/>
            <person name="Wilczek-Boney K."/>
            <person name="Hale W."/>
            <person name="Jakkamsetti A."/>
            <person name="Pham P."/>
            <person name="Ruth R."/>
            <person name="San Lucas F."/>
            <person name="Warren J."/>
            <person name="Zhang J."/>
            <person name="Zhao Z."/>
            <person name="Zhou C."/>
            <person name="Zhu D."/>
            <person name="Lee S."/>
            <person name="Bess C."/>
            <person name="Blankenburg K."/>
            <person name="Forbes L."/>
            <person name="Fu Q."/>
            <person name="Gubbala S."/>
            <person name="Hirani K."/>
            <person name="Jayaseelan J.C."/>
            <person name="Lara F."/>
            <person name="Munidasa M."/>
            <person name="Palculict T."/>
            <person name="Patil S."/>
            <person name="Pu L.-L."/>
            <person name="Saada N."/>
            <person name="Tang L."/>
            <person name="Weissenberger G."/>
            <person name="Zhu Y."/>
            <person name="Hemphill L."/>
            <person name="Shang Y."/>
            <person name="Youmans B."/>
            <person name="Ayvaz T."/>
            <person name="Ross M."/>
            <person name="Santibanez J."/>
            <person name="Aqrawi P."/>
            <person name="Gross S."/>
            <person name="Joshi V."/>
            <person name="Fowler G."/>
            <person name="Nazareth L."/>
            <person name="Reid J."/>
            <person name="Worley K."/>
            <person name="Petrosino J."/>
            <person name="Highlander S."/>
            <person name="Gibbs R."/>
        </authorList>
    </citation>
    <scope>NUCLEOTIDE SEQUENCE [LARGE SCALE GENOMIC DNA]</scope>
    <source>
        <strain evidence="7 8">ATCC 29427</strain>
    </source>
</reference>
<dbReference type="Proteomes" id="UP000003422">
    <property type="component" value="Unassembled WGS sequence"/>
</dbReference>
<gene>
    <name evidence="7" type="ORF">HMPREF9129_1036</name>
</gene>
<dbReference type="PANTHER" id="PTHR13693:SF77">
    <property type="entry name" value="8-AMINO-7-OXONONANOATE SYNTHASE"/>
    <property type="match status" value="1"/>
</dbReference>
<keyword evidence="4 7" id="KW-0808">Transferase</keyword>
<evidence type="ECO:0000259" key="6">
    <source>
        <dbReference type="Pfam" id="PF00155"/>
    </source>
</evidence>
<comment type="subunit">
    <text evidence="3">Homodimer.</text>
</comment>
<dbReference type="Gene3D" id="3.90.1150.10">
    <property type="entry name" value="Aspartate Aminotransferase, domain 1"/>
    <property type="match status" value="1"/>
</dbReference>
<dbReference type="STRING" id="997350.HMPREF9129_1036"/>
<dbReference type="InterPro" id="IPR015424">
    <property type="entry name" value="PyrdxlP-dep_Trfase"/>
</dbReference>
<dbReference type="GO" id="GO:0030170">
    <property type="term" value="F:pyridoxal phosphate binding"/>
    <property type="evidence" value="ECO:0007669"/>
    <property type="project" value="InterPro"/>
</dbReference>
<evidence type="ECO:0000313" key="7">
    <source>
        <dbReference type="EMBL" id="EGY79854.1"/>
    </source>
</evidence>
<accession>G4D3Q6</accession>
<comment type="caution">
    <text evidence="7">The sequence shown here is derived from an EMBL/GenBank/DDBJ whole genome shotgun (WGS) entry which is preliminary data.</text>
</comment>
<comment type="similarity">
    <text evidence="2">Belongs to the class-II pyridoxal-phosphate-dependent aminotransferase family. BioF subfamily.</text>
</comment>
<proteinExistence type="inferred from homology"/>
<dbReference type="GO" id="GO:0008710">
    <property type="term" value="F:8-amino-7-oxononanoate synthase activity"/>
    <property type="evidence" value="ECO:0007669"/>
    <property type="project" value="UniProtKB-EC"/>
</dbReference>
<dbReference type="EC" id="2.3.1.47" evidence="7"/>
<dbReference type="OrthoDB" id="9807157at2"/>
<evidence type="ECO:0000256" key="2">
    <source>
        <dbReference type="ARBA" id="ARBA00010008"/>
    </source>
</evidence>
<organism evidence="7 8">
    <name type="scientific">Peptoniphilus indolicus ATCC 29427</name>
    <dbReference type="NCBI Taxonomy" id="997350"/>
    <lineage>
        <taxon>Bacteria</taxon>
        <taxon>Bacillati</taxon>
        <taxon>Bacillota</taxon>
        <taxon>Tissierellia</taxon>
        <taxon>Tissierellales</taxon>
        <taxon>Peptoniphilaceae</taxon>
        <taxon>Peptoniphilus</taxon>
    </lineage>
</organism>
<feature type="non-terminal residue" evidence="7">
    <location>
        <position position="96"/>
    </location>
</feature>
<dbReference type="SUPFAM" id="SSF53383">
    <property type="entry name" value="PLP-dependent transferases"/>
    <property type="match status" value="1"/>
</dbReference>
<evidence type="ECO:0000256" key="3">
    <source>
        <dbReference type="ARBA" id="ARBA00011738"/>
    </source>
</evidence>
<evidence type="ECO:0000256" key="5">
    <source>
        <dbReference type="ARBA" id="ARBA00022898"/>
    </source>
</evidence>
<protein>
    <submittedName>
        <fullName evidence="7">8-amino-7-oxononanoate synthase</fullName>
        <ecNumber evidence="7">2.3.1.47</ecNumber>
    </submittedName>
</protein>
<dbReference type="eggNOG" id="COG0156">
    <property type="taxonomic scope" value="Bacteria"/>
</dbReference>
<dbReference type="EMBL" id="AGBB01000094">
    <property type="protein sequence ID" value="EGY79854.1"/>
    <property type="molecule type" value="Genomic_DNA"/>
</dbReference>
<dbReference type="InterPro" id="IPR004839">
    <property type="entry name" value="Aminotransferase_I/II_large"/>
</dbReference>
<comment type="cofactor">
    <cofactor evidence="1">
        <name>pyridoxal 5'-phosphate</name>
        <dbReference type="ChEBI" id="CHEBI:597326"/>
    </cofactor>
</comment>
<dbReference type="InterPro" id="IPR015422">
    <property type="entry name" value="PyrdxlP-dep_Trfase_small"/>
</dbReference>
<dbReference type="Pfam" id="PF00155">
    <property type="entry name" value="Aminotran_1_2"/>
    <property type="match status" value="1"/>
</dbReference>
<dbReference type="HOGENOM" id="CLU_2364595_0_0_9"/>
<evidence type="ECO:0000313" key="8">
    <source>
        <dbReference type="Proteomes" id="UP000003422"/>
    </source>
</evidence>
<dbReference type="InterPro" id="IPR050087">
    <property type="entry name" value="AON_synthase_class-II"/>
</dbReference>
<evidence type="ECO:0000256" key="4">
    <source>
        <dbReference type="ARBA" id="ARBA00022679"/>
    </source>
</evidence>
<dbReference type="PANTHER" id="PTHR13693">
    <property type="entry name" value="CLASS II AMINOTRANSFERASE/8-AMINO-7-OXONONANOATE SYNTHASE"/>
    <property type="match status" value="1"/>
</dbReference>
<keyword evidence="5" id="KW-0663">Pyridoxal phosphate</keyword>